<dbReference type="PANTHER" id="PTHR33674:SF4">
    <property type="entry name" value="CENP-V_GFA DOMAIN-CONTAINING PROTEIN"/>
    <property type="match status" value="1"/>
</dbReference>
<comment type="caution">
    <text evidence="1">The sequence shown here is derived from an EMBL/GenBank/DDBJ whole genome shotgun (WGS) entry which is preliminary data.</text>
</comment>
<dbReference type="InterPro" id="IPR045282">
    <property type="entry name" value="At4g08330-like"/>
</dbReference>
<sequence length="183" mass="21246">MIHYGDMVKDSCQQLQFCSFIRDVNYSCGSCGYELNLNSSNRNTTSFIDSKCYNKFIKRGVISFFSIDETRFSQHHQLPFSFSSLPFFNSKRQWGLSLFQPTTTRRRKRTKLFCRMCGTHLGYGYSLPNPHSKSWDGITDSRIYDMKLNALQPSLYDYPSQRSQEYENLASSISVMNPRIGVV</sequence>
<dbReference type="AlphaFoldDB" id="A0A6A4Q8G8"/>
<evidence type="ECO:0000313" key="2">
    <source>
        <dbReference type="Proteomes" id="UP000447434"/>
    </source>
</evidence>
<dbReference type="OrthoDB" id="1907500at2759"/>
<dbReference type="PANTHER" id="PTHR33674">
    <property type="entry name" value="METHIONINE-S-OXIDE REDUCTASE"/>
    <property type="match status" value="1"/>
</dbReference>
<dbReference type="EMBL" id="WOCE01000007">
    <property type="protein sequence ID" value="KAE9610208.1"/>
    <property type="molecule type" value="Genomic_DNA"/>
</dbReference>
<reference evidence="2" key="1">
    <citation type="journal article" date="2020" name="Nat. Commun.">
        <title>Genome sequence of the cluster root forming white lupin.</title>
        <authorList>
            <person name="Hufnagel B."/>
            <person name="Marques A."/>
            <person name="Soriano A."/>
            <person name="Marques L."/>
            <person name="Divol F."/>
            <person name="Doumas P."/>
            <person name="Sallet E."/>
            <person name="Mancinotti D."/>
            <person name="Carrere S."/>
            <person name="Marande W."/>
            <person name="Arribat S."/>
            <person name="Keller J."/>
            <person name="Huneau C."/>
            <person name="Blein T."/>
            <person name="Aime D."/>
            <person name="Laguerre M."/>
            <person name="Taylor J."/>
            <person name="Schubert V."/>
            <person name="Nelson M."/>
            <person name="Geu-Flores F."/>
            <person name="Crespi M."/>
            <person name="Gallardo-Guerrero K."/>
            <person name="Delaux P.-M."/>
            <person name="Salse J."/>
            <person name="Berges H."/>
            <person name="Guyot R."/>
            <person name="Gouzy J."/>
            <person name="Peret B."/>
        </authorList>
    </citation>
    <scope>NUCLEOTIDE SEQUENCE [LARGE SCALE GENOMIC DNA]</scope>
    <source>
        <strain evidence="2">cv. Amiga</strain>
    </source>
</reference>
<proteinExistence type="predicted"/>
<dbReference type="Proteomes" id="UP000447434">
    <property type="component" value="Chromosome 7"/>
</dbReference>
<accession>A0A6A4Q8G8</accession>
<protein>
    <submittedName>
        <fullName evidence="1">Uncharacterized protein</fullName>
    </submittedName>
</protein>
<evidence type="ECO:0000313" key="1">
    <source>
        <dbReference type="EMBL" id="KAE9610208.1"/>
    </source>
</evidence>
<organism evidence="1 2">
    <name type="scientific">Lupinus albus</name>
    <name type="common">White lupine</name>
    <name type="synonym">Lupinus termis</name>
    <dbReference type="NCBI Taxonomy" id="3870"/>
    <lineage>
        <taxon>Eukaryota</taxon>
        <taxon>Viridiplantae</taxon>
        <taxon>Streptophyta</taxon>
        <taxon>Embryophyta</taxon>
        <taxon>Tracheophyta</taxon>
        <taxon>Spermatophyta</taxon>
        <taxon>Magnoliopsida</taxon>
        <taxon>eudicotyledons</taxon>
        <taxon>Gunneridae</taxon>
        <taxon>Pentapetalae</taxon>
        <taxon>rosids</taxon>
        <taxon>fabids</taxon>
        <taxon>Fabales</taxon>
        <taxon>Fabaceae</taxon>
        <taxon>Papilionoideae</taxon>
        <taxon>50 kb inversion clade</taxon>
        <taxon>genistoids sensu lato</taxon>
        <taxon>core genistoids</taxon>
        <taxon>Genisteae</taxon>
        <taxon>Lupinus</taxon>
    </lineage>
</organism>
<name>A0A6A4Q8G8_LUPAL</name>
<keyword evidence="2" id="KW-1185">Reference proteome</keyword>
<gene>
    <name evidence="1" type="ORF">Lalb_Chr07g0184161</name>
</gene>
<dbReference type="Pfam" id="PF24046">
    <property type="entry name" value="At4g08330"/>
    <property type="match status" value="1"/>
</dbReference>